<feature type="compositionally biased region" description="Polar residues" evidence="1">
    <location>
        <begin position="90"/>
        <end position="100"/>
    </location>
</feature>
<accession>A0AA47NZK0</accession>
<feature type="compositionally biased region" description="Basic and acidic residues" evidence="1">
    <location>
        <begin position="116"/>
        <end position="125"/>
    </location>
</feature>
<evidence type="ECO:0000313" key="3">
    <source>
        <dbReference type="Proteomes" id="UP001174136"/>
    </source>
</evidence>
<proteinExistence type="predicted"/>
<dbReference type="AlphaFoldDB" id="A0AA47NZK0"/>
<gene>
    <name evidence="2" type="ORF">N1851_020724</name>
</gene>
<evidence type="ECO:0000256" key="1">
    <source>
        <dbReference type="SAM" id="MobiDB-lite"/>
    </source>
</evidence>
<feature type="compositionally biased region" description="Basic and acidic residues" evidence="1">
    <location>
        <begin position="132"/>
        <end position="150"/>
    </location>
</feature>
<dbReference type="Proteomes" id="UP001174136">
    <property type="component" value="Unassembled WGS sequence"/>
</dbReference>
<organism evidence="2 3">
    <name type="scientific">Merluccius polli</name>
    <name type="common">Benguela hake</name>
    <name type="synonym">Merluccius cadenati</name>
    <dbReference type="NCBI Taxonomy" id="89951"/>
    <lineage>
        <taxon>Eukaryota</taxon>
        <taxon>Metazoa</taxon>
        <taxon>Chordata</taxon>
        <taxon>Craniata</taxon>
        <taxon>Vertebrata</taxon>
        <taxon>Euteleostomi</taxon>
        <taxon>Actinopterygii</taxon>
        <taxon>Neopterygii</taxon>
        <taxon>Teleostei</taxon>
        <taxon>Neoteleostei</taxon>
        <taxon>Acanthomorphata</taxon>
        <taxon>Zeiogadaria</taxon>
        <taxon>Gadariae</taxon>
        <taxon>Gadiformes</taxon>
        <taxon>Gadoidei</taxon>
        <taxon>Merlucciidae</taxon>
        <taxon>Merluccius</taxon>
    </lineage>
</organism>
<dbReference type="EMBL" id="JAOPHQ010003770">
    <property type="protein sequence ID" value="KAK0141637.1"/>
    <property type="molecule type" value="Genomic_DNA"/>
</dbReference>
<feature type="compositionally biased region" description="Basic and acidic residues" evidence="1">
    <location>
        <begin position="169"/>
        <end position="183"/>
    </location>
</feature>
<evidence type="ECO:0000313" key="2">
    <source>
        <dbReference type="EMBL" id="KAK0141637.1"/>
    </source>
</evidence>
<name>A0AA47NZK0_MERPO</name>
<feature type="region of interest" description="Disordered" evidence="1">
    <location>
        <begin position="36"/>
        <end position="187"/>
    </location>
</feature>
<feature type="compositionally biased region" description="Polar residues" evidence="1">
    <location>
        <begin position="64"/>
        <end position="78"/>
    </location>
</feature>
<feature type="compositionally biased region" description="Acidic residues" evidence="1">
    <location>
        <begin position="105"/>
        <end position="115"/>
    </location>
</feature>
<sequence>MPNLPVFKIKREDGSLGTKTIHRDHLLPIGQLVRMPLTDQVKDPPARPKTRADTCKKSQRDLSPETQEFQELSDSSSDMEYYVPHCVTQREPQTRVQNTARPVVDLEDDPETENDDDRKAEPVHEEDSDPEDVNHNSETEPKEEEHHQEVAPEETSESGSESNQEVSEVQDKVKFRSEHRPLRELSSQLLDSPMMRLVEQEISF</sequence>
<feature type="compositionally biased region" description="Polar residues" evidence="1">
    <location>
        <begin position="157"/>
        <end position="167"/>
    </location>
</feature>
<keyword evidence="3" id="KW-1185">Reference proteome</keyword>
<reference evidence="2" key="1">
    <citation type="journal article" date="2023" name="Front. Mar. Sci.">
        <title>A new Merluccius polli reference genome to investigate the effects of global change in West African waters.</title>
        <authorList>
            <person name="Mateo J.L."/>
            <person name="Blanco-Fernandez C."/>
            <person name="Garcia-Vazquez E."/>
            <person name="Machado-Schiaffino G."/>
        </authorList>
    </citation>
    <scope>NUCLEOTIDE SEQUENCE</scope>
    <source>
        <strain evidence="2">C29</strain>
        <tissue evidence="2">Fin</tissue>
    </source>
</reference>
<protein>
    <submittedName>
        <fullName evidence="2">Uncharacterized protein</fullName>
    </submittedName>
</protein>
<feature type="compositionally biased region" description="Basic and acidic residues" evidence="1">
    <location>
        <begin position="40"/>
        <end position="63"/>
    </location>
</feature>
<comment type="caution">
    <text evidence="2">The sequence shown here is derived from an EMBL/GenBank/DDBJ whole genome shotgun (WGS) entry which is preliminary data.</text>
</comment>